<dbReference type="Proteomes" id="UP000253153">
    <property type="component" value="Unassembled WGS sequence"/>
</dbReference>
<dbReference type="InterPro" id="IPR050546">
    <property type="entry name" value="Glycosyl_Hydrlase_16"/>
</dbReference>
<dbReference type="InterPro" id="IPR000757">
    <property type="entry name" value="Beta-glucanase-like"/>
</dbReference>
<dbReference type="GO" id="GO:0004553">
    <property type="term" value="F:hydrolase activity, hydrolyzing O-glycosyl compounds"/>
    <property type="evidence" value="ECO:0007669"/>
    <property type="project" value="InterPro"/>
</dbReference>
<name>A0A366S4S0_9HYPO</name>
<evidence type="ECO:0000259" key="2">
    <source>
        <dbReference type="PROSITE" id="PS51762"/>
    </source>
</evidence>
<dbReference type="GeneID" id="41992249"/>
<evidence type="ECO:0000313" key="4">
    <source>
        <dbReference type="Proteomes" id="UP000253153"/>
    </source>
</evidence>
<reference evidence="3 4" key="1">
    <citation type="submission" date="2018-06" db="EMBL/GenBank/DDBJ databases">
        <title>Fusarium incarnatum-equiseti species complex species 28.</title>
        <authorList>
            <person name="Gardiner D.M."/>
        </authorList>
    </citation>
    <scope>NUCLEOTIDE SEQUENCE [LARGE SCALE GENOMIC DNA]</scope>
    <source>
        <strain evidence="3 4">FIESC_28</strain>
    </source>
</reference>
<dbReference type="RefSeq" id="XP_031018905.1">
    <property type="nucleotide sequence ID" value="XM_031156953.1"/>
</dbReference>
<sequence length="257" mass="29624">MPWKDHLKRLKNEFENLVGEPKAQDQQQQDPHQYPPPPPVPPHPLQPQEQGHVYWQPQFRPDAPVSAEWDAKIGNGPDGWGNQELQYYTADQQNAFHTPDGKLVLRAIANNSESDNEKRYTSARLVSRQTLSRDQGVLTAYLTSPCASGIWPAFWLLPQEPFSWPTDGEVDIAETWNGDMENHSCLHWGQHHEPDKHRVLGTKIPDMQHRPVRYDLAWLQQGNQGRMICLYMGSEPEYGGWHRFENDWNAAPMGNTY</sequence>
<feature type="region of interest" description="Disordered" evidence="1">
    <location>
        <begin position="1"/>
        <end position="51"/>
    </location>
</feature>
<dbReference type="GO" id="GO:0005975">
    <property type="term" value="P:carbohydrate metabolic process"/>
    <property type="evidence" value="ECO:0007669"/>
    <property type="project" value="InterPro"/>
</dbReference>
<feature type="domain" description="GH16" evidence="2">
    <location>
        <begin position="53"/>
        <end position="257"/>
    </location>
</feature>
<dbReference type="EMBL" id="QKXC01000058">
    <property type="protein sequence ID" value="RBR24314.1"/>
    <property type="molecule type" value="Genomic_DNA"/>
</dbReference>
<comment type="caution">
    <text evidence="3">The sequence shown here is derived from an EMBL/GenBank/DDBJ whole genome shotgun (WGS) entry which is preliminary data.</text>
</comment>
<keyword evidence="4" id="KW-1185">Reference proteome</keyword>
<proteinExistence type="predicted"/>
<protein>
    <recommendedName>
        <fullName evidence="2">GH16 domain-containing protein</fullName>
    </recommendedName>
</protein>
<organism evidence="3 4">
    <name type="scientific">Fusarium coffeatum</name>
    <dbReference type="NCBI Taxonomy" id="231269"/>
    <lineage>
        <taxon>Eukaryota</taxon>
        <taxon>Fungi</taxon>
        <taxon>Dikarya</taxon>
        <taxon>Ascomycota</taxon>
        <taxon>Pezizomycotina</taxon>
        <taxon>Sordariomycetes</taxon>
        <taxon>Hypocreomycetidae</taxon>
        <taxon>Hypocreales</taxon>
        <taxon>Nectriaceae</taxon>
        <taxon>Fusarium</taxon>
        <taxon>Fusarium incarnatum-equiseti species complex</taxon>
    </lineage>
</organism>
<dbReference type="PANTHER" id="PTHR10963">
    <property type="entry name" value="GLYCOSYL HYDROLASE-RELATED"/>
    <property type="match status" value="1"/>
</dbReference>
<accession>A0A366S4S0</accession>
<dbReference type="InterPro" id="IPR013320">
    <property type="entry name" value="ConA-like_dom_sf"/>
</dbReference>
<dbReference type="PANTHER" id="PTHR10963:SF53">
    <property type="entry name" value="GH16 DOMAIN-CONTAINING PROTEIN"/>
    <property type="match status" value="1"/>
</dbReference>
<dbReference type="SUPFAM" id="SSF49899">
    <property type="entry name" value="Concanavalin A-like lectins/glucanases"/>
    <property type="match status" value="1"/>
</dbReference>
<dbReference type="OrthoDB" id="192832at2759"/>
<dbReference type="Gene3D" id="2.60.120.200">
    <property type="match status" value="1"/>
</dbReference>
<evidence type="ECO:0000256" key="1">
    <source>
        <dbReference type="SAM" id="MobiDB-lite"/>
    </source>
</evidence>
<evidence type="ECO:0000313" key="3">
    <source>
        <dbReference type="EMBL" id="RBR24314.1"/>
    </source>
</evidence>
<dbReference type="Pfam" id="PF26113">
    <property type="entry name" value="GH16_XgeA"/>
    <property type="match status" value="1"/>
</dbReference>
<gene>
    <name evidence="3" type="ORF">FIESC28_02804</name>
</gene>
<dbReference type="AlphaFoldDB" id="A0A366S4S0"/>
<feature type="compositionally biased region" description="Pro residues" evidence="1">
    <location>
        <begin position="33"/>
        <end position="45"/>
    </location>
</feature>
<dbReference type="PROSITE" id="PS51762">
    <property type="entry name" value="GH16_2"/>
    <property type="match status" value="1"/>
</dbReference>